<comment type="similarity">
    <text evidence="2">Belongs to the autoinducer-2 exporter (AI-2E) (TC 2.A.86) family.</text>
</comment>
<keyword evidence="5 6" id="KW-0472">Membrane</keyword>
<evidence type="ECO:0000256" key="6">
    <source>
        <dbReference type="SAM" id="Phobius"/>
    </source>
</evidence>
<comment type="subcellular location">
    <subcellularLocation>
        <location evidence="1">Membrane</location>
        <topology evidence="1">Multi-pass membrane protein</topology>
    </subcellularLocation>
</comment>
<feature type="transmembrane region" description="Helical" evidence="6">
    <location>
        <begin position="65"/>
        <end position="90"/>
    </location>
</feature>
<dbReference type="PANTHER" id="PTHR21716">
    <property type="entry name" value="TRANSMEMBRANE PROTEIN"/>
    <property type="match status" value="1"/>
</dbReference>
<evidence type="ECO:0000256" key="5">
    <source>
        <dbReference type="ARBA" id="ARBA00023136"/>
    </source>
</evidence>
<dbReference type="GO" id="GO:0016020">
    <property type="term" value="C:membrane"/>
    <property type="evidence" value="ECO:0007669"/>
    <property type="project" value="UniProtKB-SubCell"/>
</dbReference>
<comment type="caution">
    <text evidence="7">The sequence shown here is derived from an EMBL/GenBank/DDBJ whole genome shotgun (WGS) entry which is preliminary data.</text>
</comment>
<dbReference type="GO" id="GO:0055085">
    <property type="term" value="P:transmembrane transport"/>
    <property type="evidence" value="ECO:0007669"/>
    <property type="project" value="TreeGrafter"/>
</dbReference>
<feature type="transmembrane region" description="Helical" evidence="6">
    <location>
        <begin position="311"/>
        <end position="337"/>
    </location>
</feature>
<feature type="transmembrane region" description="Helical" evidence="6">
    <location>
        <begin position="12"/>
        <end position="29"/>
    </location>
</feature>
<dbReference type="Proteomes" id="UP000677918">
    <property type="component" value="Unassembled WGS sequence"/>
</dbReference>
<evidence type="ECO:0000256" key="3">
    <source>
        <dbReference type="ARBA" id="ARBA00022692"/>
    </source>
</evidence>
<dbReference type="InterPro" id="IPR002549">
    <property type="entry name" value="AI-2E-like"/>
</dbReference>
<evidence type="ECO:0000256" key="1">
    <source>
        <dbReference type="ARBA" id="ARBA00004141"/>
    </source>
</evidence>
<evidence type="ECO:0000256" key="4">
    <source>
        <dbReference type="ARBA" id="ARBA00022989"/>
    </source>
</evidence>
<reference evidence="7" key="1">
    <citation type="submission" date="2021-04" db="EMBL/GenBank/DDBJ databases">
        <title>Draft genome sequence of Xylanibacillus composti strain K13.</title>
        <authorList>
            <person name="Uke A."/>
            <person name="Chhe C."/>
            <person name="Baramee S."/>
            <person name="Kosugi A."/>
        </authorList>
    </citation>
    <scope>NUCLEOTIDE SEQUENCE</scope>
    <source>
        <strain evidence="7">K13</strain>
    </source>
</reference>
<gene>
    <name evidence="7" type="ORF">XYCOK13_38360</name>
</gene>
<feature type="transmembrane region" description="Helical" evidence="6">
    <location>
        <begin position="35"/>
        <end position="53"/>
    </location>
</feature>
<organism evidence="7 8">
    <name type="scientific">Xylanibacillus composti</name>
    <dbReference type="NCBI Taxonomy" id="1572762"/>
    <lineage>
        <taxon>Bacteria</taxon>
        <taxon>Bacillati</taxon>
        <taxon>Bacillota</taxon>
        <taxon>Bacilli</taxon>
        <taxon>Bacillales</taxon>
        <taxon>Paenibacillaceae</taxon>
        <taxon>Xylanibacillus</taxon>
    </lineage>
</organism>
<evidence type="ECO:0000313" key="8">
    <source>
        <dbReference type="Proteomes" id="UP000677918"/>
    </source>
</evidence>
<evidence type="ECO:0000256" key="2">
    <source>
        <dbReference type="ARBA" id="ARBA00009773"/>
    </source>
</evidence>
<dbReference type="Pfam" id="PF01594">
    <property type="entry name" value="AI-2E_transport"/>
    <property type="match status" value="1"/>
</dbReference>
<keyword evidence="3 6" id="KW-0812">Transmembrane</keyword>
<accession>A0A8J4H4T3</accession>
<keyword evidence="8" id="KW-1185">Reference proteome</keyword>
<proteinExistence type="inferred from homology"/>
<feature type="transmembrane region" description="Helical" evidence="6">
    <location>
        <begin position="265"/>
        <end position="291"/>
    </location>
</feature>
<protein>
    <submittedName>
        <fullName evidence="7">Sporulation integral membrane protein YtvI</fullName>
    </submittedName>
</protein>
<evidence type="ECO:0000313" key="7">
    <source>
        <dbReference type="EMBL" id="GIQ71012.1"/>
    </source>
</evidence>
<sequence>MLSFYKRYSRTAFDIGLIVLTVLLILWLWSLFYRIAAPIVLSFFVFLIIEPLAKFLNRRGLKKSIASAISILLFVTLILGALLGAGAIFFNQVSNLAEKVPHYAAQLQKEIVNGTVYLEDNLPPEVIDQVKEYASTITQRVSGFIQWALTMLLGTLSSFSSFLFKFFIAIILAYFLSVEIEFWKNLAAKKTPSTFKKAFYFLKENVLLGILSYVKAQLKLVSITFVVILTALLVLRVNNAFAISLMAAVFDILPLLGISTFFIPWIIYLFIVGQIQFAIVLTVVLIIVLLMRQILEPKFTGDSLGVSAFTTLAFMVVSLSLFGVAGLILSPVLIILLKALYDQGYLKRWIHLPEEEFEQDDKDNGSAGIAAETAAVEEQSGRQADDRA</sequence>
<dbReference type="EMBL" id="BOVK01000067">
    <property type="protein sequence ID" value="GIQ71012.1"/>
    <property type="molecule type" value="Genomic_DNA"/>
</dbReference>
<name>A0A8J4H4T3_9BACL</name>
<feature type="transmembrane region" description="Helical" evidence="6">
    <location>
        <begin position="218"/>
        <end position="235"/>
    </location>
</feature>
<dbReference type="PANTHER" id="PTHR21716:SF68">
    <property type="entry name" value="TRANSPORT PROTEIN YTVI-RELATED"/>
    <property type="match status" value="1"/>
</dbReference>
<dbReference type="RefSeq" id="WP_213413820.1">
    <property type="nucleotide sequence ID" value="NZ_BOVK01000067.1"/>
</dbReference>
<keyword evidence="4 6" id="KW-1133">Transmembrane helix</keyword>
<feature type="transmembrane region" description="Helical" evidence="6">
    <location>
        <begin position="144"/>
        <end position="176"/>
    </location>
</feature>
<dbReference type="AlphaFoldDB" id="A0A8J4H4T3"/>